<dbReference type="Proteomes" id="UP000054560">
    <property type="component" value="Unassembled WGS sequence"/>
</dbReference>
<dbReference type="InterPro" id="IPR022742">
    <property type="entry name" value="Hydrolase_4"/>
</dbReference>
<reference evidence="2 3" key="1">
    <citation type="submission" date="2011-02" db="EMBL/GenBank/DDBJ databases">
        <title>The Genome Sequence of Sphaeroforma arctica JP610.</title>
        <authorList>
            <consortium name="The Broad Institute Genome Sequencing Platform"/>
            <person name="Russ C."/>
            <person name="Cuomo C."/>
            <person name="Young S.K."/>
            <person name="Zeng Q."/>
            <person name="Gargeya S."/>
            <person name="Alvarado L."/>
            <person name="Berlin A."/>
            <person name="Chapman S.B."/>
            <person name="Chen Z."/>
            <person name="Freedman E."/>
            <person name="Gellesch M."/>
            <person name="Goldberg J."/>
            <person name="Griggs A."/>
            <person name="Gujja S."/>
            <person name="Heilman E."/>
            <person name="Heiman D."/>
            <person name="Howarth C."/>
            <person name="Mehta T."/>
            <person name="Neiman D."/>
            <person name="Pearson M."/>
            <person name="Roberts A."/>
            <person name="Saif S."/>
            <person name="Shea T."/>
            <person name="Shenoy N."/>
            <person name="Sisk P."/>
            <person name="Stolte C."/>
            <person name="Sykes S."/>
            <person name="White J."/>
            <person name="Yandava C."/>
            <person name="Burger G."/>
            <person name="Gray M.W."/>
            <person name="Holland P.W.H."/>
            <person name="King N."/>
            <person name="Lang F.B.F."/>
            <person name="Roger A.J."/>
            <person name="Ruiz-Trillo I."/>
            <person name="Haas B."/>
            <person name="Nusbaum C."/>
            <person name="Birren B."/>
        </authorList>
    </citation>
    <scope>NUCLEOTIDE SEQUENCE [LARGE SCALE GENOMIC DNA]</scope>
    <source>
        <strain evidence="2 3">JP610</strain>
    </source>
</reference>
<dbReference type="PANTHER" id="PTHR11614">
    <property type="entry name" value="PHOSPHOLIPASE-RELATED"/>
    <property type="match status" value="1"/>
</dbReference>
<dbReference type="SUPFAM" id="SSF53474">
    <property type="entry name" value="alpha/beta-Hydrolases"/>
    <property type="match status" value="1"/>
</dbReference>
<feature type="non-terminal residue" evidence="2">
    <location>
        <position position="1"/>
    </location>
</feature>
<dbReference type="Pfam" id="PF12146">
    <property type="entry name" value="Hydrolase_4"/>
    <property type="match status" value="2"/>
</dbReference>
<dbReference type="Gene3D" id="3.40.50.1820">
    <property type="entry name" value="alpha/beta hydrolase"/>
    <property type="match status" value="1"/>
</dbReference>
<feature type="domain" description="Serine aminopeptidase S33" evidence="1">
    <location>
        <begin position="41"/>
        <end position="117"/>
    </location>
</feature>
<feature type="domain" description="Serine aminopeptidase S33" evidence="1">
    <location>
        <begin position="223"/>
        <end position="365"/>
    </location>
</feature>
<protein>
    <recommendedName>
        <fullName evidence="1">Serine aminopeptidase S33 domain-containing protein</fullName>
    </recommendedName>
</protein>
<dbReference type="GeneID" id="25907937"/>
<dbReference type="InterPro" id="IPR051044">
    <property type="entry name" value="MAG_DAG_Lipase"/>
</dbReference>
<keyword evidence="3" id="KW-1185">Reference proteome</keyword>
<dbReference type="RefSeq" id="XP_014154110.1">
    <property type="nucleotide sequence ID" value="XM_014298635.1"/>
</dbReference>
<dbReference type="InterPro" id="IPR029058">
    <property type="entry name" value="AB_hydrolase_fold"/>
</dbReference>
<evidence type="ECO:0000259" key="1">
    <source>
        <dbReference type="Pfam" id="PF12146"/>
    </source>
</evidence>
<gene>
    <name evidence="2" type="ORF">SARC_07433</name>
</gene>
<dbReference type="AlphaFoldDB" id="A0A0L0FW82"/>
<dbReference type="EMBL" id="KQ242185">
    <property type="protein sequence ID" value="KNC80208.1"/>
    <property type="molecule type" value="Genomic_DNA"/>
</dbReference>
<dbReference type="STRING" id="667725.A0A0L0FW82"/>
<name>A0A0L0FW82_9EUKA</name>
<organism evidence="2 3">
    <name type="scientific">Sphaeroforma arctica JP610</name>
    <dbReference type="NCBI Taxonomy" id="667725"/>
    <lineage>
        <taxon>Eukaryota</taxon>
        <taxon>Ichthyosporea</taxon>
        <taxon>Ichthyophonida</taxon>
        <taxon>Sphaeroforma</taxon>
    </lineage>
</organism>
<evidence type="ECO:0000313" key="3">
    <source>
        <dbReference type="Proteomes" id="UP000054560"/>
    </source>
</evidence>
<proteinExistence type="predicted"/>
<evidence type="ECO:0000313" key="2">
    <source>
        <dbReference type="EMBL" id="KNC80208.1"/>
    </source>
</evidence>
<dbReference type="OrthoDB" id="2498029at2759"/>
<sequence>SVHQISVAMAENNLNRTDNFFTNERGIRLHVRQFHPRHQPSTGVFFFYHGYAAHSNRKAFVKFGEKLVEESGMSVVLMDHESHGYSGPEGRLEDVSAMVRSYQHLVDDCLQLIQLVRCGSEALNRYEEEGVCKLGFSAEQADHLASIPFYISGQSMGGGIAVMVGLHIQDTLKQLVTSRTADPGAKATDTTDIASEKTLHAGVSDVHPPTTTSTQLAHAHVFDGYAGAVFVAPALGVGGRPPYVLELLMTCVIAKTLPTWSLPTFLDTTAVDSDIWVSEEIAELYSRDPLRFPNPIRWCTAASIIAMADAISPRMGDVSYPFLVVHDPEDKICQFAKSEELLQKASTSEHQKKVHRMVGMRHDIVTNCGEDLAVIIAAWTKELESK</sequence>
<dbReference type="eggNOG" id="KOG1455">
    <property type="taxonomic scope" value="Eukaryota"/>
</dbReference>
<accession>A0A0L0FW82</accession>